<comment type="caution">
    <text evidence="2">The sequence shown here is derived from an EMBL/GenBank/DDBJ whole genome shotgun (WGS) entry which is preliminary data.</text>
</comment>
<evidence type="ECO:0000313" key="2">
    <source>
        <dbReference type="EMBL" id="KAL2782918.1"/>
    </source>
</evidence>
<keyword evidence="1" id="KW-0175">Coiled coil</keyword>
<dbReference type="Proteomes" id="UP001610563">
    <property type="component" value="Unassembled WGS sequence"/>
</dbReference>
<name>A0ABR4FI42_9EURO</name>
<organism evidence="2 3">
    <name type="scientific">Aspergillus keveii</name>
    <dbReference type="NCBI Taxonomy" id="714993"/>
    <lineage>
        <taxon>Eukaryota</taxon>
        <taxon>Fungi</taxon>
        <taxon>Dikarya</taxon>
        <taxon>Ascomycota</taxon>
        <taxon>Pezizomycotina</taxon>
        <taxon>Eurotiomycetes</taxon>
        <taxon>Eurotiomycetidae</taxon>
        <taxon>Eurotiales</taxon>
        <taxon>Aspergillaceae</taxon>
        <taxon>Aspergillus</taxon>
        <taxon>Aspergillus subgen. Nidulantes</taxon>
    </lineage>
</organism>
<evidence type="ECO:0000256" key="1">
    <source>
        <dbReference type="SAM" id="Coils"/>
    </source>
</evidence>
<accession>A0ABR4FI42</accession>
<protein>
    <submittedName>
        <fullName evidence="2">Uncharacterized protein</fullName>
    </submittedName>
</protein>
<reference evidence="2 3" key="1">
    <citation type="submission" date="2024-07" db="EMBL/GenBank/DDBJ databases">
        <title>Section-level genome sequencing and comparative genomics of Aspergillus sections Usti and Cavernicolus.</title>
        <authorList>
            <consortium name="Lawrence Berkeley National Laboratory"/>
            <person name="Nybo J.L."/>
            <person name="Vesth T.C."/>
            <person name="Theobald S."/>
            <person name="Frisvad J.C."/>
            <person name="Larsen T.O."/>
            <person name="Kjaerboelling I."/>
            <person name="Rothschild-Mancinelli K."/>
            <person name="Lyhne E.K."/>
            <person name="Kogle M.E."/>
            <person name="Barry K."/>
            <person name="Clum A."/>
            <person name="Na H."/>
            <person name="Ledsgaard L."/>
            <person name="Lin J."/>
            <person name="Lipzen A."/>
            <person name="Kuo A."/>
            <person name="Riley R."/>
            <person name="Mondo S."/>
            <person name="Labutti K."/>
            <person name="Haridas S."/>
            <person name="Pangalinan J."/>
            <person name="Salamov A.A."/>
            <person name="Simmons B.A."/>
            <person name="Magnuson J.K."/>
            <person name="Chen J."/>
            <person name="Drula E."/>
            <person name="Henrissat B."/>
            <person name="Wiebenga A."/>
            <person name="Lubbers R.J."/>
            <person name="Gomes A.C."/>
            <person name="Makela M.R."/>
            <person name="Stajich J."/>
            <person name="Grigoriev I.V."/>
            <person name="Mortensen U.H."/>
            <person name="De Vries R.P."/>
            <person name="Baker S.E."/>
            <person name="Andersen M.R."/>
        </authorList>
    </citation>
    <scope>NUCLEOTIDE SEQUENCE [LARGE SCALE GENOMIC DNA]</scope>
    <source>
        <strain evidence="2 3">CBS 209.92</strain>
    </source>
</reference>
<keyword evidence="3" id="KW-1185">Reference proteome</keyword>
<dbReference type="EMBL" id="JBFTWV010000298">
    <property type="protein sequence ID" value="KAL2782918.1"/>
    <property type="molecule type" value="Genomic_DNA"/>
</dbReference>
<evidence type="ECO:0000313" key="3">
    <source>
        <dbReference type="Proteomes" id="UP001610563"/>
    </source>
</evidence>
<gene>
    <name evidence="2" type="ORF">BJX66DRAFT_147618</name>
</gene>
<feature type="coiled-coil region" evidence="1">
    <location>
        <begin position="282"/>
        <end position="309"/>
    </location>
</feature>
<proteinExistence type="predicted"/>
<sequence>MIDDRLFKIRNGMDINANKRTLPLYEPRIDPGALVRATSSGDGSIAGLLSDLDSSMPRYRFNYWISRASELVGEVRGFGSQLLGYKEARDGERLATIERQHRRSMAALAMRVKDYQEAEIEKAIEVLLMSKRTAEMRLEHILALTGDNDKSIPVSGEGWKDIKQTIEPPSKDDLRMSKYEAEEHQLYQQAYDLIHAAALIEKLGSTAAVLPQIGPKAQPMGAGLDTTIGGLHFGDVLQMTAEGLAFEAGEADHEAGKAGRKASAISNLQERRHEANTTGRELMEIDKEVENLRASLQTWEAEVREQQQEIVQRGSKVCAHFPRPWNF</sequence>